<dbReference type="InterPro" id="IPR000160">
    <property type="entry name" value="GGDEF_dom"/>
</dbReference>
<feature type="transmembrane region" description="Helical" evidence="1">
    <location>
        <begin position="176"/>
        <end position="194"/>
    </location>
</feature>
<dbReference type="SUPFAM" id="SSF55073">
    <property type="entry name" value="Nucleotide cyclase"/>
    <property type="match status" value="1"/>
</dbReference>
<dbReference type="CDD" id="cd01948">
    <property type="entry name" value="EAL"/>
    <property type="match status" value="1"/>
</dbReference>
<dbReference type="CDD" id="cd01949">
    <property type="entry name" value="GGDEF"/>
    <property type="match status" value="1"/>
</dbReference>
<dbReference type="SMART" id="SM00052">
    <property type="entry name" value="EAL"/>
    <property type="match status" value="1"/>
</dbReference>
<dbReference type="PANTHER" id="PTHR44757">
    <property type="entry name" value="DIGUANYLATE CYCLASE DGCP"/>
    <property type="match status" value="1"/>
</dbReference>
<organism evidence="5 6">
    <name type="scientific">Pokkaliibacter plantistimulans</name>
    <dbReference type="NCBI Taxonomy" id="1635171"/>
    <lineage>
        <taxon>Bacteria</taxon>
        <taxon>Pseudomonadati</taxon>
        <taxon>Pseudomonadota</taxon>
        <taxon>Gammaproteobacteria</taxon>
        <taxon>Oceanospirillales</taxon>
        <taxon>Balneatrichaceae</taxon>
        <taxon>Pokkaliibacter</taxon>
    </lineage>
</organism>
<dbReference type="NCBIfam" id="TIGR00254">
    <property type="entry name" value="GGDEF"/>
    <property type="match status" value="1"/>
</dbReference>
<evidence type="ECO:0000313" key="5">
    <source>
        <dbReference type="EMBL" id="PXF29730.1"/>
    </source>
</evidence>
<keyword evidence="1" id="KW-0812">Transmembrane</keyword>
<keyword evidence="1" id="KW-0472">Membrane</keyword>
<evidence type="ECO:0008006" key="7">
    <source>
        <dbReference type="Google" id="ProtNLM"/>
    </source>
</evidence>
<dbReference type="InterPro" id="IPR001633">
    <property type="entry name" value="EAL_dom"/>
</dbReference>
<reference evidence="5 6" key="1">
    <citation type="submission" date="2015-03" db="EMBL/GenBank/DDBJ databases">
        <authorList>
            <person name="Krishnan R."/>
            <person name="Midha S."/>
            <person name="Patil P.B."/>
            <person name="Rameshkumar N."/>
        </authorList>
    </citation>
    <scope>NUCLEOTIDE SEQUENCE [LARGE SCALE GENOMIC DNA]</scope>
    <source>
        <strain evidence="5 6">L1E11</strain>
    </source>
</reference>
<dbReference type="Pfam" id="PF03707">
    <property type="entry name" value="MHYT"/>
    <property type="match status" value="3"/>
</dbReference>
<dbReference type="SUPFAM" id="SSF141868">
    <property type="entry name" value="EAL domain-like"/>
    <property type="match status" value="1"/>
</dbReference>
<dbReference type="InterPro" id="IPR043128">
    <property type="entry name" value="Rev_trsase/Diguanyl_cyclase"/>
</dbReference>
<name>A0ABX5LYH0_9GAMM</name>
<dbReference type="Gene3D" id="3.20.20.450">
    <property type="entry name" value="EAL domain"/>
    <property type="match status" value="1"/>
</dbReference>
<accession>A0ABX5LYH0</accession>
<dbReference type="PROSITE" id="PS50924">
    <property type="entry name" value="MHYT"/>
    <property type="match status" value="1"/>
</dbReference>
<dbReference type="InterPro" id="IPR052155">
    <property type="entry name" value="Biofilm_reg_signaling"/>
</dbReference>
<feature type="transmembrane region" description="Helical" evidence="1">
    <location>
        <begin position="214"/>
        <end position="237"/>
    </location>
</feature>
<comment type="caution">
    <text evidence="5">The sequence shown here is derived from an EMBL/GenBank/DDBJ whole genome shotgun (WGS) entry which is preliminary data.</text>
</comment>
<dbReference type="PANTHER" id="PTHR44757:SF2">
    <property type="entry name" value="BIOFILM ARCHITECTURE MAINTENANCE PROTEIN MBAA"/>
    <property type="match status" value="1"/>
</dbReference>
<dbReference type="PROSITE" id="PS50883">
    <property type="entry name" value="EAL"/>
    <property type="match status" value="1"/>
</dbReference>
<evidence type="ECO:0000259" key="3">
    <source>
        <dbReference type="PROSITE" id="PS50887"/>
    </source>
</evidence>
<dbReference type="PROSITE" id="PS50887">
    <property type="entry name" value="GGDEF"/>
    <property type="match status" value="1"/>
</dbReference>
<evidence type="ECO:0000259" key="4">
    <source>
        <dbReference type="PROSITE" id="PS50924"/>
    </source>
</evidence>
<sequence length="691" mass="76277">MMTGEYDVRLVILSILVAVFASYTALDLAGRLVSAYERKAYGWLVGGALAMGTGIWSMHFVAMLAFSLPIRLGYDITITFFSWLMAVIASGLALFVIGQNTLSWGRLLAAGLMMGIAICGMHYTGMAAMRMQPGIDYDPLLFGASALIAFVASMAAMWICFTLRNVHSFSGSLQKLGAALVMGLAIAGMHYTGMAAAHFSAEALCLAASDLDSTWLAVLIAVATFALLGITLVVSVLDQRLESRTSQLVHSLSEANAKLLHRSLHDPLTNLPNRMLLEDRIKQSIYVATREHSKFALVYMDLDGFKAVNDNLGHQVGDALLKEVSQLVADNIRSSDTIARVGGDEFVLLINDLKNEQAVISVCSKVLSVIQHIRGIGPHRFGISASMGIAICPDDGVEPSRLLAHADTAMYHVKSSGKNGYQFFQEQMNTDFSEEFQIQTELREAISTDVLELYYQPKLSTDEQQLVGAEALLRWNHSSKGQISPSRFIPIAEKFGLIFDLDQWVLEHACKSIRHWLNRGLQVPPISINLSALRLRQKDLVEQVEHCLQHYQLDPAYLVFEITETAEMQDILQAIEVLARLNLMGIHIALDDFGTGYSSLTHLKLLPMQQLKIDRSFISDLTSKPGQAEIVESIINLAHALQLKVVAEGVETEEQLAHLQKVRCDEVQGFLLSKPLPEERFVQLLRQYSAG</sequence>
<feature type="transmembrane region" description="Helical" evidence="1">
    <location>
        <begin position="140"/>
        <end position="164"/>
    </location>
</feature>
<feature type="transmembrane region" description="Helical" evidence="1">
    <location>
        <begin position="107"/>
        <end position="128"/>
    </location>
</feature>
<feature type="transmembrane region" description="Helical" evidence="1">
    <location>
        <begin position="72"/>
        <end position="95"/>
    </location>
</feature>
<dbReference type="Pfam" id="PF00990">
    <property type="entry name" value="GGDEF"/>
    <property type="match status" value="1"/>
</dbReference>
<dbReference type="Pfam" id="PF00563">
    <property type="entry name" value="EAL"/>
    <property type="match status" value="1"/>
</dbReference>
<evidence type="ECO:0000256" key="1">
    <source>
        <dbReference type="PROSITE-ProRule" id="PRU00244"/>
    </source>
</evidence>
<feature type="transmembrane region" description="Helical" evidence="1">
    <location>
        <begin position="6"/>
        <end position="29"/>
    </location>
</feature>
<feature type="transmembrane region" description="Helical" evidence="1">
    <location>
        <begin position="41"/>
        <end position="66"/>
    </location>
</feature>
<evidence type="ECO:0000313" key="6">
    <source>
        <dbReference type="Proteomes" id="UP000248090"/>
    </source>
</evidence>
<dbReference type="InterPro" id="IPR005330">
    <property type="entry name" value="MHYT_dom"/>
</dbReference>
<dbReference type="Gene3D" id="3.30.70.270">
    <property type="match status" value="1"/>
</dbReference>
<proteinExistence type="predicted"/>
<evidence type="ECO:0000259" key="2">
    <source>
        <dbReference type="PROSITE" id="PS50883"/>
    </source>
</evidence>
<dbReference type="InterPro" id="IPR029787">
    <property type="entry name" value="Nucleotide_cyclase"/>
</dbReference>
<dbReference type="EMBL" id="LAPT01000098">
    <property type="protein sequence ID" value="PXF29730.1"/>
    <property type="molecule type" value="Genomic_DNA"/>
</dbReference>
<dbReference type="Proteomes" id="UP000248090">
    <property type="component" value="Unassembled WGS sequence"/>
</dbReference>
<gene>
    <name evidence="5" type="ORF">WH50_18925</name>
</gene>
<dbReference type="SMART" id="SM00267">
    <property type="entry name" value="GGDEF"/>
    <property type="match status" value="1"/>
</dbReference>
<feature type="domain" description="GGDEF" evidence="3">
    <location>
        <begin position="293"/>
        <end position="426"/>
    </location>
</feature>
<feature type="domain" description="EAL" evidence="2">
    <location>
        <begin position="435"/>
        <end position="689"/>
    </location>
</feature>
<keyword evidence="1" id="KW-1133">Transmembrane helix</keyword>
<feature type="domain" description="MHYT" evidence="4">
    <location>
        <begin position="6"/>
        <end position="200"/>
    </location>
</feature>
<dbReference type="InterPro" id="IPR035919">
    <property type="entry name" value="EAL_sf"/>
</dbReference>
<protein>
    <recommendedName>
        <fullName evidence="7">Diguanylate phosphodiesterase</fullName>
    </recommendedName>
</protein>
<keyword evidence="6" id="KW-1185">Reference proteome</keyword>